<name>A0A9D1CQW4_9FIRM</name>
<evidence type="ECO:0000256" key="4">
    <source>
        <dbReference type="SAM" id="SignalP"/>
    </source>
</evidence>
<protein>
    <submittedName>
        <fullName evidence="6">Substrate-binding domain-containing protein</fullName>
    </submittedName>
</protein>
<dbReference type="InterPro" id="IPR025997">
    <property type="entry name" value="SBP_2_dom"/>
</dbReference>
<evidence type="ECO:0000256" key="2">
    <source>
        <dbReference type="ARBA" id="ARBA00007639"/>
    </source>
</evidence>
<keyword evidence="3 4" id="KW-0732">Signal</keyword>
<evidence type="ECO:0000313" key="6">
    <source>
        <dbReference type="EMBL" id="HIQ71553.1"/>
    </source>
</evidence>
<feature type="domain" description="Periplasmic binding protein" evidence="5">
    <location>
        <begin position="30"/>
        <end position="281"/>
    </location>
</feature>
<evidence type="ECO:0000256" key="3">
    <source>
        <dbReference type="ARBA" id="ARBA00022729"/>
    </source>
</evidence>
<dbReference type="EMBL" id="DVFJ01000014">
    <property type="protein sequence ID" value="HIQ71553.1"/>
    <property type="molecule type" value="Genomic_DNA"/>
</dbReference>
<dbReference type="PANTHER" id="PTHR46847">
    <property type="entry name" value="D-ALLOSE-BINDING PERIPLASMIC PROTEIN-RELATED"/>
    <property type="match status" value="1"/>
</dbReference>
<evidence type="ECO:0000259" key="5">
    <source>
        <dbReference type="Pfam" id="PF13407"/>
    </source>
</evidence>
<evidence type="ECO:0000256" key="1">
    <source>
        <dbReference type="ARBA" id="ARBA00004196"/>
    </source>
</evidence>
<dbReference type="Proteomes" id="UP000886887">
    <property type="component" value="Unassembled WGS sequence"/>
</dbReference>
<comment type="caution">
    <text evidence="6">The sequence shown here is derived from an EMBL/GenBank/DDBJ whole genome shotgun (WGS) entry which is preliminary data.</text>
</comment>
<dbReference type="AlphaFoldDB" id="A0A9D1CQW4"/>
<dbReference type="GO" id="GO:0030313">
    <property type="term" value="C:cell envelope"/>
    <property type="evidence" value="ECO:0007669"/>
    <property type="project" value="UniProtKB-SubCell"/>
</dbReference>
<comment type="similarity">
    <text evidence="2">Belongs to the bacterial solute-binding protein 2 family.</text>
</comment>
<sequence>MKKILALLLALSLALGATCALADDQPLVEIILPGATHGWTAAVTYFADQMAAEMGLNYKVINSADPNEQAGQLEQAITDGAACVVVLPHNEELNDAVQMVLDAGIPVVNFDRKLDAPVTSYVAGDNRSMGVNSAHYIAEKLDGQGKIVVLTCVSSGSVNDDRLGGFLETIADIAPDIEILGQYDTGTFAREDALTVMADVLMANPQIDAVFSMDDETSIGALQAIEEAGRTDIRAITGGGGCQEYFGMMEGSDIAISSALYSPAMIEHCVELAAQIVSGQEVDAQVIIDAQIVDKDNVADYLNPDSPY</sequence>
<dbReference type="PANTHER" id="PTHR46847:SF1">
    <property type="entry name" value="D-ALLOSE-BINDING PERIPLASMIC PROTEIN-RELATED"/>
    <property type="match status" value="1"/>
</dbReference>
<dbReference type="Pfam" id="PF13407">
    <property type="entry name" value="Peripla_BP_4"/>
    <property type="match status" value="1"/>
</dbReference>
<evidence type="ECO:0000313" key="7">
    <source>
        <dbReference type="Proteomes" id="UP000886887"/>
    </source>
</evidence>
<reference evidence="6" key="1">
    <citation type="submission" date="2020-10" db="EMBL/GenBank/DDBJ databases">
        <authorList>
            <person name="Gilroy R."/>
        </authorList>
    </citation>
    <scope>NUCLEOTIDE SEQUENCE</scope>
    <source>
        <strain evidence="6">ChiSxjej2B14-6234</strain>
    </source>
</reference>
<feature type="chain" id="PRO_5039535298" evidence="4">
    <location>
        <begin position="23"/>
        <end position="308"/>
    </location>
</feature>
<organism evidence="6 7">
    <name type="scientific">Candidatus Onthenecus intestinigallinarum</name>
    <dbReference type="NCBI Taxonomy" id="2840875"/>
    <lineage>
        <taxon>Bacteria</taxon>
        <taxon>Bacillati</taxon>
        <taxon>Bacillota</taxon>
        <taxon>Clostridia</taxon>
        <taxon>Eubacteriales</taxon>
        <taxon>Candidatus Onthenecus</taxon>
    </lineage>
</organism>
<comment type="subcellular location">
    <subcellularLocation>
        <location evidence="1">Cell envelope</location>
    </subcellularLocation>
</comment>
<dbReference type="SUPFAM" id="SSF53822">
    <property type="entry name" value="Periplasmic binding protein-like I"/>
    <property type="match status" value="1"/>
</dbReference>
<accession>A0A9D1CQW4</accession>
<feature type="signal peptide" evidence="4">
    <location>
        <begin position="1"/>
        <end position="22"/>
    </location>
</feature>
<dbReference type="GO" id="GO:0030246">
    <property type="term" value="F:carbohydrate binding"/>
    <property type="evidence" value="ECO:0007669"/>
    <property type="project" value="UniProtKB-ARBA"/>
</dbReference>
<gene>
    <name evidence="6" type="ORF">IAB73_05015</name>
</gene>
<dbReference type="Gene3D" id="3.40.50.2300">
    <property type="match status" value="2"/>
</dbReference>
<dbReference type="InterPro" id="IPR028082">
    <property type="entry name" value="Peripla_BP_I"/>
</dbReference>
<reference evidence="6" key="2">
    <citation type="journal article" date="2021" name="PeerJ">
        <title>Extensive microbial diversity within the chicken gut microbiome revealed by metagenomics and culture.</title>
        <authorList>
            <person name="Gilroy R."/>
            <person name="Ravi A."/>
            <person name="Getino M."/>
            <person name="Pursley I."/>
            <person name="Horton D.L."/>
            <person name="Alikhan N.F."/>
            <person name="Baker D."/>
            <person name="Gharbi K."/>
            <person name="Hall N."/>
            <person name="Watson M."/>
            <person name="Adriaenssens E.M."/>
            <person name="Foster-Nyarko E."/>
            <person name="Jarju S."/>
            <person name="Secka A."/>
            <person name="Antonio M."/>
            <person name="Oren A."/>
            <person name="Chaudhuri R.R."/>
            <person name="La Ragione R."/>
            <person name="Hildebrand F."/>
            <person name="Pallen M.J."/>
        </authorList>
    </citation>
    <scope>NUCLEOTIDE SEQUENCE</scope>
    <source>
        <strain evidence="6">ChiSxjej2B14-6234</strain>
    </source>
</reference>
<proteinExistence type="inferred from homology"/>